<evidence type="ECO:0008006" key="4">
    <source>
        <dbReference type="Google" id="ProtNLM"/>
    </source>
</evidence>
<dbReference type="Proteomes" id="UP000693952">
    <property type="component" value="Chromosome"/>
</dbReference>
<sequence>MTAAATTTFAHRLGSALGTAARFCLHDRNPMVRWIKRAIVLVVLGAVLVNSFSWILSALLTTISLGIGLYAFSKIDTDNVDFFKEDKATSESEDQQYRAPFYGEYEHPDYYLYFND</sequence>
<keyword evidence="3" id="KW-1185">Reference proteome</keyword>
<accession>A0ABX8MI00</accession>
<dbReference type="RefSeq" id="WP_124346874.1">
    <property type="nucleotide sequence ID" value="NZ_CP027706.1"/>
</dbReference>
<evidence type="ECO:0000313" key="3">
    <source>
        <dbReference type="Proteomes" id="UP000693952"/>
    </source>
</evidence>
<keyword evidence="1" id="KW-1133">Transmembrane helix</keyword>
<organism evidence="2 3">
    <name type="scientific">Pseudomonas sessilinigenes</name>
    <dbReference type="NCBI Taxonomy" id="658629"/>
    <lineage>
        <taxon>Bacteria</taxon>
        <taxon>Pseudomonadati</taxon>
        <taxon>Pseudomonadota</taxon>
        <taxon>Gammaproteobacteria</taxon>
        <taxon>Pseudomonadales</taxon>
        <taxon>Pseudomonadaceae</taxon>
        <taxon>Pseudomonas</taxon>
    </lineage>
</organism>
<keyword evidence="1" id="KW-0472">Membrane</keyword>
<evidence type="ECO:0000256" key="1">
    <source>
        <dbReference type="SAM" id="Phobius"/>
    </source>
</evidence>
<proteinExistence type="predicted"/>
<reference evidence="2" key="1">
    <citation type="submission" date="2021-06" db="EMBL/GenBank/DDBJ databases">
        <title>Updating the genus Pseudomonas: Description of 43 new species and partition of the Pseudomonas putida group.</title>
        <authorList>
            <person name="Girard L."/>
            <person name="Lood C."/>
            <person name="Vandamme P."/>
            <person name="Rokni-Zadeh H."/>
            <person name="van Noort V."/>
            <person name="Hofte M."/>
            <person name="Lavigne R."/>
            <person name="De Mot R."/>
        </authorList>
    </citation>
    <scope>NUCLEOTIDE SEQUENCE</scope>
    <source>
        <strain evidence="2">CMR12a</strain>
    </source>
</reference>
<feature type="transmembrane region" description="Helical" evidence="1">
    <location>
        <begin position="38"/>
        <end position="71"/>
    </location>
</feature>
<gene>
    <name evidence="2" type="ORF">KSS89_16240</name>
</gene>
<evidence type="ECO:0000313" key="2">
    <source>
        <dbReference type="EMBL" id="QXH37843.1"/>
    </source>
</evidence>
<keyword evidence="1" id="KW-0812">Transmembrane</keyword>
<dbReference type="EMBL" id="CP077074">
    <property type="protein sequence ID" value="QXH37843.1"/>
    <property type="molecule type" value="Genomic_DNA"/>
</dbReference>
<protein>
    <recommendedName>
        <fullName evidence="4">DUF3742 domain-containing protein</fullName>
    </recommendedName>
</protein>
<name>A0ABX8MI00_9PSED</name>